<sequence>MAVSLFTIWQNNEVVDLAQYINTGKALKIISGIFISILISFAVGSAIMYISRIIFSFNYHKSFQYLGAIWGGIALTAIAYFAILKGLKSTTLISKESIQYLNDHTAIILLYTFLGMTALMALLQHLFKIKILKIIILSGTAALALSFAGNDLVNFIGVFMAGLSSYQFAGEFVAQGGNLDNLYMSRLSEAVNVDWRYLFGAGVIMVLSLWFNKKSRSVTKTEVNLSRQGEGIEQFSSIGASRSLVRNALNIGKLVKYITPVKVSNFIESRFKPLENKKPGDPSFDLIRASVNLTISALLISLGTH</sequence>
<keyword evidence="1" id="KW-0812">Transmembrane</keyword>
<protein>
    <recommendedName>
        <fullName evidence="3">Phosphate transporter</fullName>
    </recommendedName>
</protein>
<comment type="caution">
    <text evidence="2">The sequence shown here is derived from an EMBL/GenBank/DDBJ whole genome shotgun (WGS) entry which is preliminary data.</text>
</comment>
<keyword evidence="1" id="KW-0472">Membrane</keyword>
<feature type="transmembrane region" description="Helical" evidence="1">
    <location>
        <begin position="29"/>
        <end position="51"/>
    </location>
</feature>
<dbReference type="EMBL" id="VSSQ01032940">
    <property type="protein sequence ID" value="MPM84373.1"/>
    <property type="molecule type" value="Genomic_DNA"/>
</dbReference>
<name>A0A645D5Y2_9ZZZZ</name>
<evidence type="ECO:0000313" key="2">
    <source>
        <dbReference type="EMBL" id="MPM84373.1"/>
    </source>
</evidence>
<feature type="transmembrane region" description="Helical" evidence="1">
    <location>
        <begin position="195"/>
        <end position="211"/>
    </location>
</feature>
<feature type="transmembrane region" description="Helical" evidence="1">
    <location>
        <begin position="135"/>
        <end position="163"/>
    </location>
</feature>
<feature type="transmembrane region" description="Helical" evidence="1">
    <location>
        <begin position="104"/>
        <end position="123"/>
    </location>
</feature>
<evidence type="ECO:0000256" key="1">
    <source>
        <dbReference type="SAM" id="Phobius"/>
    </source>
</evidence>
<reference evidence="2" key="1">
    <citation type="submission" date="2019-08" db="EMBL/GenBank/DDBJ databases">
        <authorList>
            <person name="Kucharzyk K."/>
            <person name="Murdoch R.W."/>
            <person name="Higgins S."/>
            <person name="Loffler F."/>
        </authorList>
    </citation>
    <scope>NUCLEOTIDE SEQUENCE</scope>
</reference>
<accession>A0A645D5Y2</accession>
<gene>
    <name evidence="2" type="ORF">SDC9_131444</name>
</gene>
<keyword evidence="1" id="KW-1133">Transmembrane helix</keyword>
<evidence type="ECO:0008006" key="3">
    <source>
        <dbReference type="Google" id="ProtNLM"/>
    </source>
</evidence>
<dbReference type="AlphaFoldDB" id="A0A645D5Y2"/>
<organism evidence="2">
    <name type="scientific">bioreactor metagenome</name>
    <dbReference type="NCBI Taxonomy" id="1076179"/>
    <lineage>
        <taxon>unclassified sequences</taxon>
        <taxon>metagenomes</taxon>
        <taxon>ecological metagenomes</taxon>
    </lineage>
</organism>
<proteinExistence type="predicted"/>
<feature type="transmembrane region" description="Helical" evidence="1">
    <location>
        <begin position="63"/>
        <end position="84"/>
    </location>
</feature>